<dbReference type="Gramene" id="OMERI05G09150.1">
    <property type="protein sequence ID" value="OMERI05G09150.1"/>
    <property type="gene ID" value="OMERI05G09150"/>
</dbReference>
<accession>A0A0E0DPG7</accession>
<organism evidence="1">
    <name type="scientific">Oryza meridionalis</name>
    <dbReference type="NCBI Taxonomy" id="40149"/>
    <lineage>
        <taxon>Eukaryota</taxon>
        <taxon>Viridiplantae</taxon>
        <taxon>Streptophyta</taxon>
        <taxon>Embryophyta</taxon>
        <taxon>Tracheophyta</taxon>
        <taxon>Spermatophyta</taxon>
        <taxon>Magnoliopsida</taxon>
        <taxon>Liliopsida</taxon>
        <taxon>Poales</taxon>
        <taxon>Poaceae</taxon>
        <taxon>BOP clade</taxon>
        <taxon>Oryzoideae</taxon>
        <taxon>Oryzeae</taxon>
        <taxon>Oryzinae</taxon>
        <taxon>Oryza</taxon>
    </lineage>
</organism>
<dbReference type="AlphaFoldDB" id="A0A0E0DPG7"/>
<dbReference type="eggNOG" id="ENOG502QR42">
    <property type="taxonomic scope" value="Eukaryota"/>
</dbReference>
<proteinExistence type="predicted"/>
<dbReference type="STRING" id="40149.A0A0E0DPG7"/>
<reference evidence="1" key="1">
    <citation type="submission" date="2015-04" db="UniProtKB">
        <authorList>
            <consortium name="EnsemblPlants"/>
        </authorList>
    </citation>
    <scope>IDENTIFICATION</scope>
</reference>
<keyword evidence="2" id="KW-1185">Reference proteome</keyword>
<dbReference type="EnsemblPlants" id="OMERI05G09150.1">
    <property type="protein sequence ID" value="OMERI05G09150.1"/>
    <property type="gene ID" value="OMERI05G09150"/>
</dbReference>
<reference evidence="1" key="2">
    <citation type="submission" date="2018-05" db="EMBL/GenBank/DDBJ databases">
        <title>OmerRS3 (Oryza meridionalis Reference Sequence Version 3).</title>
        <authorList>
            <person name="Zhang J."/>
            <person name="Kudrna D."/>
            <person name="Lee S."/>
            <person name="Talag J."/>
            <person name="Welchert J."/>
            <person name="Wing R.A."/>
        </authorList>
    </citation>
    <scope>NUCLEOTIDE SEQUENCE [LARGE SCALE GENOMIC DNA]</scope>
    <source>
        <strain evidence="1">cv. OR44</strain>
    </source>
</reference>
<dbReference type="Proteomes" id="UP000008021">
    <property type="component" value="Chromosome 5"/>
</dbReference>
<protein>
    <submittedName>
        <fullName evidence="1">Uncharacterized protein</fullName>
    </submittedName>
</protein>
<evidence type="ECO:0000313" key="1">
    <source>
        <dbReference type="EnsemblPlants" id="OMERI05G09150.1"/>
    </source>
</evidence>
<evidence type="ECO:0000313" key="2">
    <source>
        <dbReference type="Proteomes" id="UP000008021"/>
    </source>
</evidence>
<sequence length="358" mass="39909">MWSSSERQATTRACKEVHPVVVAQTGPRGAPPTACAKPRYPSSAGCYTFLRSSPSPSPVSLRQWRPPAQRNLRNQWLRLLAAKAQCLSAAADGPDDGVYMPGMDLGVLKDMPGIREKASGNLARRARREEQCQSMLVSAYREMVLATAELVKASHSMRCFSKVDANSPLIWFTERQDDMNGSGDGGGSPVFKWLSVIEFENLAQELANMFISALQLKRLLVLELLSVTFKEGVQHDASLEWSDELFNVEFNEFQSIGLVSGDSYTLAKNWIVDVSQSWQPSQTPSHEVLQAHVDVSYMYRVIIRPEIEIRQRSIHELITSMSYKYAPGIKSQMTNLVVCVKVLINIVNTSSVSQCKSF</sequence>
<dbReference type="PANTHER" id="PTHR15827:SF2">
    <property type="entry name" value="CYCLIN-DEPENDENT KINASE 2-INTERACTING PROTEIN"/>
    <property type="match status" value="1"/>
</dbReference>
<dbReference type="PANTHER" id="PTHR15827">
    <property type="entry name" value="CYCLIN-DEPENDENT KINASE 2-INTERACTING PROTEIN"/>
    <property type="match status" value="1"/>
</dbReference>
<name>A0A0E0DPG7_9ORYZ</name>